<keyword evidence="9" id="KW-0482">Metalloprotease</keyword>
<proteinExistence type="inferred from homology"/>
<dbReference type="CDD" id="cd01087">
    <property type="entry name" value="Prolidase"/>
    <property type="match status" value="1"/>
</dbReference>
<comment type="cofactor">
    <cofactor evidence="2">
        <name>Mn(2+)</name>
        <dbReference type="ChEBI" id="CHEBI:29035"/>
    </cofactor>
</comment>
<comment type="catalytic activity">
    <reaction evidence="1">
        <text>Release of any N-terminal amino acid, including proline, that is linked to proline, even from a dipeptide or tripeptide.</text>
        <dbReference type="EC" id="3.4.11.9"/>
    </reaction>
</comment>
<dbReference type="Pfam" id="PF05195">
    <property type="entry name" value="AMP_N"/>
    <property type="match status" value="1"/>
</dbReference>
<evidence type="ECO:0000256" key="7">
    <source>
        <dbReference type="ARBA" id="ARBA00022723"/>
    </source>
</evidence>
<dbReference type="EMBL" id="SKBQ01000041">
    <property type="protein sequence ID" value="TPX12281.1"/>
    <property type="molecule type" value="Genomic_DNA"/>
</dbReference>
<evidence type="ECO:0000256" key="1">
    <source>
        <dbReference type="ARBA" id="ARBA00001424"/>
    </source>
</evidence>
<evidence type="ECO:0000256" key="8">
    <source>
        <dbReference type="ARBA" id="ARBA00022801"/>
    </source>
</evidence>
<evidence type="ECO:0000313" key="14">
    <source>
        <dbReference type="Proteomes" id="UP000319257"/>
    </source>
</evidence>
<dbReference type="GeneID" id="41974375"/>
<organism evidence="13 14">
    <name type="scientific">Thyridium curvatum</name>
    <dbReference type="NCBI Taxonomy" id="1093900"/>
    <lineage>
        <taxon>Eukaryota</taxon>
        <taxon>Fungi</taxon>
        <taxon>Dikarya</taxon>
        <taxon>Ascomycota</taxon>
        <taxon>Pezizomycotina</taxon>
        <taxon>Sordariomycetes</taxon>
        <taxon>Sordariomycetidae</taxon>
        <taxon>Thyridiales</taxon>
        <taxon>Thyridiaceae</taxon>
        <taxon>Thyridium</taxon>
    </lineage>
</organism>
<dbReference type="SMART" id="SM01011">
    <property type="entry name" value="AMP_N"/>
    <property type="match status" value="1"/>
</dbReference>
<evidence type="ECO:0000256" key="3">
    <source>
        <dbReference type="ARBA" id="ARBA00002443"/>
    </source>
</evidence>
<keyword evidence="7" id="KW-0479">Metal-binding</keyword>
<name>A0A507B5F6_9PEZI</name>
<evidence type="ECO:0000256" key="11">
    <source>
        <dbReference type="ARBA" id="ARBA00030849"/>
    </source>
</evidence>
<evidence type="ECO:0000256" key="4">
    <source>
        <dbReference type="ARBA" id="ARBA00008766"/>
    </source>
</evidence>
<dbReference type="GO" id="GO:0006508">
    <property type="term" value="P:proteolysis"/>
    <property type="evidence" value="ECO:0007669"/>
    <property type="project" value="TreeGrafter"/>
</dbReference>
<evidence type="ECO:0000256" key="6">
    <source>
        <dbReference type="ARBA" id="ARBA00022438"/>
    </source>
</evidence>
<dbReference type="OrthoDB" id="10261878at2759"/>
<dbReference type="GO" id="GO:0070006">
    <property type="term" value="F:metalloaminopeptidase activity"/>
    <property type="evidence" value="ECO:0007669"/>
    <property type="project" value="InterPro"/>
</dbReference>
<keyword evidence="10" id="KW-0464">Manganese</keyword>
<dbReference type="AlphaFoldDB" id="A0A507B5F6"/>
<evidence type="ECO:0000259" key="12">
    <source>
        <dbReference type="SMART" id="SM01011"/>
    </source>
</evidence>
<keyword evidence="6" id="KW-0645">Protease</keyword>
<comment type="caution">
    <text evidence="13">The sequence shown here is derived from an EMBL/GenBank/DDBJ whole genome shotgun (WGS) entry which is preliminary data.</text>
</comment>
<dbReference type="STRING" id="1093900.A0A507B5F6"/>
<gene>
    <name evidence="13" type="ORF">E0L32_006928</name>
</gene>
<dbReference type="FunCoup" id="A0A507B5F6">
    <property type="interactions" value="423"/>
</dbReference>
<dbReference type="InParanoid" id="A0A507B5F6"/>
<sequence>MATNYEEILKGKYPAKAHAKHVVEQLRLKNPDASGVIYLEGRATKMLEDSDAAEPFRQRRPFFYITGCPLPDCYVIYDIDNHHTTLFIPPIDADDVIWSGLPVSPEQALELYDVDEVKFTTDINAELARLGKSTPSRPKTTVYAIPEQVSDHVSFLEFDDKRLDALRTAIEDARAVKSDYEVALIRKANEVSSAAHRAVMARARTARNETELEAVFKGTCIALGAKKQAYDAIVASGRTAATLHYGRNDADMAGRLNLLLDAGAEWDCYAADITRTFPISGAFSKESREIYDVVLRMQLESIARCREGAVWDDIHADAHRLAIDGLLRLGILRGDEREIFDRRVSVAFFPHGLGHMLGMDTHDTGGHPDYADKDTMFRYLRIRGKLPAGAVVTVEPGIAEKIYFCEFIIKPYLEDPELSKYIDVDVLNKYWDVGGVRIEDNILIKPGGYENLTPAVKDVAEMEKIISSG</sequence>
<dbReference type="Gene3D" id="3.40.350.10">
    <property type="entry name" value="Creatinase/prolidase N-terminal domain"/>
    <property type="match status" value="1"/>
</dbReference>
<evidence type="ECO:0000256" key="9">
    <source>
        <dbReference type="ARBA" id="ARBA00023049"/>
    </source>
</evidence>
<dbReference type="Gene3D" id="3.90.230.10">
    <property type="entry name" value="Creatinase/methionine aminopeptidase superfamily"/>
    <property type="match status" value="1"/>
</dbReference>
<dbReference type="InterPro" id="IPR029149">
    <property type="entry name" value="Creatin/AminoP/Spt16_N"/>
</dbReference>
<dbReference type="InterPro" id="IPR052433">
    <property type="entry name" value="X-Pro_dipept-like"/>
</dbReference>
<keyword evidence="8" id="KW-0378">Hydrolase</keyword>
<dbReference type="EC" id="3.4.11.9" evidence="5"/>
<protein>
    <recommendedName>
        <fullName evidence="5">Xaa-Pro aminopeptidase</fullName>
        <ecNumber evidence="5">3.4.11.9</ecNumber>
    </recommendedName>
    <alternativeName>
        <fullName evidence="11">Aminoacylproline aminopeptidase</fullName>
    </alternativeName>
</protein>
<dbReference type="InterPro" id="IPR036005">
    <property type="entry name" value="Creatinase/aminopeptidase-like"/>
</dbReference>
<accession>A0A507B5F6</accession>
<comment type="function">
    <text evidence="3">Catalyzes the removal of a penultimate prolyl residue from the N-termini of peptides.</text>
</comment>
<evidence type="ECO:0000256" key="10">
    <source>
        <dbReference type="ARBA" id="ARBA00023211"/>
    </source>
</evidence>
<dbReference type="Proteomes" id="UP000319257">
    <property type="component" value="Unassembled WGS sequence"/>
</dbReference>
<dbReference type="Pfam" id="PF00557">
    <property type="entry name" value="Peptidase_M24"/>
    <property type="match status" value="1"/>
</dbReference>
<dbReference type="InterPro" id="IPR007865">
    <property type="entry name" value="Aminopep_P_N"/>
</dbReference>
<evidence type="ECO:0000256" key="5">
    <source>
        <dbReference type="ARBA" id="ARBA00012574"/>
    </source>
</evidence>
<dbReference type="GO" id="GO:0030145">
    <property type="term" value="F:manganese ion binding"/>
    <property type="evidence" value="ECO:0007669"/>
    <property type="project" value="InterPro"/>
</dbReference>
<reference evidence="13 14" key="1">
    <citation type="submission" date="2019-06" db="EMBL/GenBank/DDBJ databases">
        <title>Draft genome sequence of the filamentous fungus Phialemoniopsis curvata isolated from diesel fuel.</title>
        <authorList>
            <person name="Varaljay V.A."/>
            <person name="Lyon W.J."/>
            <person name="Crouch A.L."/>
            <person name="Drake C.E."/>
            <person name="Hollomon J.M."/>
            <person name="Nadeau L.J."/>
            <person name="Nunn H.S."/>
            <person name="Stevenson B.S."/>
            <person name="Bojanowski C.L."/>
            <person name="Crookes-Goodson W.J."/>
        </authorList>
    </citation>
    <scope>NUCLEOTIDE SEQUENCE [LARGE SCALE GENOMIC DNA]</scope>
    <source>
        <strain evidence="13 14">D216</strain>
    </source>
</reference>
<dbReference type="SUPFAM" id="SSF55920">
    <property type="entry name" value="Creatinase/aminopeptidase"/>
    <property type="match status" value="1"/>
</dbReference>
<dbReference type="SUPFAM" id="SSF53092">
    <property type="entry name" value="Creatinase/prolidase N-terminal domain"/>
    <property type="match status" value="1"/>
</dbReference>
<evidence type="ECO:0000313" key="13">
    <source>
        <dbReference type="EMBL" id="TPX12281.1"/>
    </source>
</evidence>
<dbReference type="InterPro" id="IPR000994">
    <property type="entry name" value="Pept_M24"/>
</dbReference>
<dbReference type="PANTHER" id="PTHR43226:SF1">
    <property type="entry name" value="XAA-PRO DIPEPTIDASE"/>
    <property type="match status" value="1"/>
</dbReference>
<dbReference type="RefSeq" id="XP_030993992.1">
    <property type="nucleotide sequence ID" value="XM_031141615.1"/>
</dbReference>
<keyword evidence="6" id="KW-0031">Aminopeptidase</keyword>
<feature type="domain" description="Aminopeptidase P N-terminal" evidence="12">
    <location>
        <begin position="13"/>
        <end position="146"/>
    </location>
</feature>
<comment type="similarity">
    <text evidence="4">Belongs to the peptidase M24B family.</text>
</comment>
<evidence type="ECO:0000256" key="2">
    <source>
        <dbReference type="ARBA" id="ARBA00001936"/>
    </source>
</evidence>
<dbReference type="PANTHER" id="PTHR43226">
    <property type="entry name" value="XAA-PRO AMINOPEPTIDASE 3"/>
    <property type="match status" value="1"/>
</dbReference>
<keyword evidence="14" id="KW-1185">Reference proteome</keyword>